<protein>
    <submittedName>
        <fullName evidence="3">Dienelactone hydrolase</fullName>
    </submittedName>
</protein>
<dbReference type="Pfam" id="PF01738">
    <property type="entry name" value="DLH"/>
    <property type="match status" value="1"/>
</dbReference>
<evidence type="ECO:0000256" key="1">
    <source>
        <dbReference type="SAM" id="SignalP"/>
    </source>
</evidence>
<keyword evidence="1" id="KW-0732">Signal</keyword>
<dbReference type="Proteomes" id="UP000233398">
    <property type="component" value="Unassembled WGS sequence"/>
</dbReference>
<sequence length="277" mass="30480">MKSLKYLFLFGSILMLAACGQPESQSQSEKMEMDDSPAVVGEEVSYSAGDLTMNGYIAYDDNLEGERPGILVVHEWWGHDEHARNSAEKLAELGYVALAVDMYGDGRMADHPEDAMQFSGEVMGNFENANERFTAAMETLRNHSMVNGEQIGAIGYCFGGSVILAMAHSGADLDGIVAFHAGLQLPIMPEEEIDTEILILNGADDPMVSEEDIENLTSAYDELGTSYEFVSYDGATHAYTNPAADSLGQEFDLPLAYNADVDEQSWERMKQFFDELF</sequence>
<dbReference type="OrthoDB" id="9787933at2"/>
<dbReference type="InterPro" id="IPR050261">
    <property type="entry name" value="FrsA_esterase"/>
</dbReference>
<dbReference type="PANTHER" id="PTHR22946:SF0">
    <property type="entry name" value="DIENELACTONE HYDROLASE DOMAIN-CONTAINING PROTEIN"/>
    <property type="match status" value="1"/>
</dbReference>
<dbReference type="SUPFAM" id="SSF53474">
    <property type="entry name" value="alpha/beta-Hydrolases"/>
    <property type="match status" value="1"/>
</dbReference>
<reference evidence="3 4" key="1">
    <citation type="submission" date="2017-11" db="EMBL/GenBank/DDBJ databases">
        <title>Rhodohalobacter 15182 sp. nov., isolated from a salt lake.</title>
        <authorList>
            <person name="Han S."/>
        </authorList>
    </citation>
    <scope>NUCLEOTIDE SEQUENCE [LARGE SCALE GENOMIC DNA]</scope>
    <source>
        <strain evidence="3 4">15182</strain>
    </source>
</reference>
<dbReference type="RefSeq" id="WP_101071245.1">
    <property type="nucleotide sequence ID" value="NZ_PISP01000001.1"/>
</dbReference>
<feature type="signal peptide" evidence="1">
    <location>
        <begin position="1"/>
        <end position="17"/>
    </location>
</feature>
<accession>A0A2N0VII2</accession>
<gene>
    <name evidence="3" type="ORF">CWD77_00555</name>
</gene>
<dbReference type="PROSITE" id="PS51257">
    <property type="entry name" value="PROKAR_LIPOPROTEIN"/>
    <property type="match status" value="1"/>
</dbReference>
<feature type="chain" id="PRO_5014909890" evidence="1">
    <location>
        <begin position="18"/>
        <end position="277"/>
    </location>
</feature>
<dbReference type="Gene3D" id="3.40.50.1820">
    <property type="entry name" value="alpha/beta hydrolase"/>
    <property type="match status" value="1"/>
</dbReference>
<comment type="caution">
    <text evidence="3">The sequence shown here is derived from an EMBL/GenBank/DDBJ whole genome shotgun (WGS) entry which is preliminary data.</text>
</comment>
<evidence type="ECO:0000313" key="3">
    <source>
        <dbReference type="EMBL" id="PKD44002.1"/>
    </source>
</evidence>
<evidence type="ECO:0000313" key="4">
    <source>
        <dbReference type="Proteomes" id="UP000233398"/>
    </source>
</evidence>
<dbReference type="InterPro" id="IPR002925">
    <property type="entry name" value="Dienelactn_hydro"/>
</dbReference>
<dbReference type="PANTHER" id="PTHR22946">
    <property type="entry name" value="DIENELACTONE HYDROLASE DOMAIN-CONTAINING PROTEIN-RELATED"/>
    <property type="match status" value="1"/>
</dbReference>
<name>A0A2N0VII2_9BACT</name>
<dbReference type="EMBL" id="PISP01000001">
    <property type="protein sequence ID" value="PKD44002.1"/>
    <property type="molecule type" value="Genomic_DNA"/>
</dbReference>
<dbReference type="AlphaFoldDB" id="A0A2N0VII2"/>
<dbReference type="GO" id="GO:0016787">
    <property type="term" value="F:hydrolase activity"/>
    <property type="evidence" value="ECO:0007669"/>
    <property type="project" value="UniProtKB-KW"/>
</dbReference>
<keyword evidence="4" id="KW-1185">Reference proteome</keyword>
<organism evidence="3 4">
    <name type="scientific">Rhodohalobacter barkolensis</name>
    <dbReference type="NCBI Taxonomy" id="2053187"/>
    <lineage>
        <taxon>Bacteria</taxon>
        <taxon>Pseudomonadati</taxon>
        <taxon>Balneolota</taxon>
        <taxon>Balneolia</taxon>
        <taxon>Balneolales</taxon>
        <taxon>Balneolaceae</taxon>
        <taxon>Rhodohalobacter</taxon>
    </lineage>
</organism>
<keyword evidence="3" id="KW-0378">Hydrolase</keyword>
<proteinExistence type="predicted"/>
<dbReference type="InterPro" id="IPR029058">
    <property type="entry name" value="AB_hydrolase_fold"/>
</dbReference>
<feature type="domain" description="Dienelactone hydrolase" evidence="2">
    <location>
        <begin position="53"/>
        <end position="275"/>
    </location>
</feature>
<evidence type="ECO:0000259" key="2">
    <source>
        <dbReference type="Pfam" id="PF01738"/>
    </source>
</evidence>